<proteinExistence type="predicted"/>
<protein>
    <recommendedName>
        <fullName evidence="2">Copine C-terminal domain-containing protein</fullName>
    </recommendedName>
</protein>
<feature type="non-terminal residue" evidence="3">
    <location>
        <position position="1"/>
    </location>
</feature>
<gene>
    <name evidence="3" type="ORF">SMN809_LOCUS55211</name>
</gene>
<feature type="region of interest" description="Disordered" evidence="1">
    <location>
        <begin position="46"/>
        <end position="396"/>
    </location>
</feature>
<evidence type="ECO:0000313" key="3">
    <source>
        <dbReference type="EMBL" id="CAF4971913.1"/>
    </source>
</evidence>
<feature type="compositionally biased region" description="Low complexity" evidence="1">
    <location>
        <begin position="159"/>
        <end position="172"/>
    </location>
</feature>
<name>A0A8S3D2H3_9BILA</name>
<feature type="compositionally biased region" description="Basic and acidic residues" evidence="1">
    <location>
        <begin position="96"/>
        <end position="107"/>
    </location>
</feature>
<reference evidence="3" key="1">
    <citation type="submission" date="2021-02" db="EMBL/GenBank/DDBJ databases">
        <authorList>
            <person name="Nowell W R."/>
        </authorList>
    </citation>
    <scope>NUCLEOTIDE SEQUENCE</scope>
</reference>
<dbReference type="GO" id="GO:0004842">
    <property type="term" value="F:ubiquitin-protein transferase activity"/>
    <property type="evidence" value="ECO:0007669"/>
    <property type="project" value="TreeGrafter"/>
</dbReference>
<sequence length="526" mass="57401">RRRCTKINGNKLNEHRRRQSVEDNLLNQESLEYCLPSVRKLPTFTEESSSKLHSSDSSNKTTSISNSINVTSLPTVTDDIESRNSPSTSLRQPKPSADHIDTIEKSLQKVSTEEQSTSSKTTLNEQSTPSKEQSTTLNQTSNEKQSTTSNLPSKVEQPTTSKSTSQEQSTTKNLPPKVEQPTTSKSPSKEPSATSNLPPEVEQPTTSKSPSKEQSATPNLPPKVEQPTTLIVPSKVEQPTTSKSPSKEQSTTSNLPPKVEQPTTPKPPFKVAQPTTSNQTPKEKQSTAPTVSPKVEQLGTPKPPSKEQSTTPSIPSKVEQAAALKSASKEQAAAPKSTSKEQAAAPKSTSKEQSITPNPPSKLEQSKALNLPPSAEQPVTSNSRRRSRFELDPKTSTAESSLVENVLCPPVIVRKVSATHDHVIKDDFASLDEIHNAIKEVGLDHSQLIFGIDYTISNLETGKTSFNGLSLHHIQDGLLNPYQSVITIVGRTLEKYDSDKLIPVFGFGDRSTLDRKIFPLRVCSFY</sequence>
<feature type="compositionally biased region" description="Low complexity" evidence="1">
    <location>
        <begin position="181"/>
        <end position="195"/>
    </location>
</feature>
<dbReference type="GO" id="GO:0005634">
    <property type="term" value="C:nucleus"/>
    <property type="evidence" value="ECO:0007669"/>
    <property type="project" value="TreeGrafter"/>
</dbReference>
<feature type="domain" description="Copine C-terminal" evidence="2">
    <location>
        <begin position="470"/>
        <end position="514"/>
    </location>
</feature>
<organism evidence="3 4">
    <name type="scientific">Rotaria magnacalcarata</name>
    <dbReference type="NCBI Taxonomy" id="392030"/>
    <lineage>
        <taxon>Eukaryota</taxon>
        <taxon>Metazoa</taxon>
        <taxon>Spiralia</taxon>
        <taxon>Gnathifera</taxon>
        <taxon>Rotifera</taxon>
        <taxon>Eurotatoria</taxon>
        <taxon>Bdelloidea</taxon>
        <taxon>Philodinida</taxon>
        <taxon>Philodinidae</taxon>
        <taxon>Rotaria</taxon>
    </lineage>
</organism>
<comment type="caution">
    <text evidence="3">The sequence shown here is derived from an EMBL/GenBank/DDBJ whole genome shotgun (WGS) entry which is preliminary data.</text>
</comment>
<evidence type="ECO:0000256" key="1">
    <source>
        <dbReference type="SAM" id="MobiDB-lite"/>
    </source>
</evidence>
<feature type="compositionally biased region" description="Polar residues" evidence="1">
    <location>
        <begin position="203"/>
        <end position="218"/>
    </location>
</feature>
<accession>A0A8S3D2H3</accession>
<dbReference type="InterPro" id="IPR010734">
    <property type="entry name" value="Copine_C"/>
</dbReference>
<feature type="compositionally biased region" description="Low complexity" evidence="1">
    <location>
        <begin position="108"/>
        <end position="122"/>
    </location>
</feature>
<feature type="compositionally biased region" description="Polar residues" evidence="1">
    <location>
        <begin position="226"/>
        <end position="255"/>
    </location>
</feature>
<feature type="compositionally biased region" description="Low complexity" evidence="1">
    <location>
        <begin position="55"/>
        <end position="72"/>
    </location>
</feature>
<dbReference type="GO" id="GO:0016567">
    <property type="term" value="P:protein ubiquitination"/>
    <property type="evidence" value="ECO:0007669"/>
    <property type="project" value="TreeGrafter"/>
</dbReference>
<dbReference type="Proteomes" id="UP000676336">
    <property type="component" value="Unassembled WGS sequence"/>
</dbReference>
<feature type="compositionally biased region" description="Polar residues" evidence="1">
    <location>
        <begin position="273"/>
        <end position="290"/>
    </location>
</feature>
<dbReference type="InterPro" id="IPR052079">
    <property type="entry name" value="E3_ligase/Copine_domain"/>
</dbReference>
<dbReference type="PANTHER" id="PTHR45751:SF11">
    <property type="entry name" value="COPINE FAMILY PROTEIN 2"/>
    <property type="match status" value="1"/>
</dbReference>
<evidence type="ECO:0000313" key="4">
    <source>
        <dbReference type="Proteomes" id="UP000676336"/>
    </source>
</evidence>
<dbReference type="PANTHER" id="PTHR45751">
    <property type="entry name" value="COPINE FAMILY PROTEIN 1"/>
    <property type="match status" value="1"/>
</dbReference>
<feature type="compositionally biased region" description="Polar residues" evidence="1">
    <location>
        <begin position="123"/>
        <end position="158"/>
    </location>
</feature>
<dbReference type="EMBL" id="CAJOBI010194503">
    <property type="protein sequence ID" value="CAF4971913.1"/>
    <property type="molecule type" value="Genomic_DNA"/>
</dbReference>
<dbReference type="AlphaFoldDB" id="A0A8S3D2H3"/>
<feature type="compositionally biased region" description="Polar residues" evidence="1">
    <location>
        <begin position="336"/>
        <end position="356"/>
    </location>
</feature>
<dbReference type="Pfam" id="PF07002">
    <property type="entry name" value="Copine"/>
    <property type="match status" value="1"/>
</dbReference>
<evidence type="ECO:0000259" key="2">
    <source>
        <dbReference type="Pfam" id="PF07002"/>
    </source>
</evidence>
<feature type="region of interest" description="Disordered" evidence="1">
    <location>
        <begin position="1"/>
        <end position="25"/>
    </location>
</feature>